<evidence type="ECO:0000313" key="1">
    <source>
        <dbReference type="EMBL" id="KIJ89792.1"/>
    </source>
</evidence>
<sequence>MCMSIYLHLRQIGPRHHYTTIFGFCAGCLLSYKKIARRFNNKTLSGPYVDSLKQVKDIPLLSQDRNERPFLQDFLSLSKNEFGTPIKNLLNKIHESSTETGDVELYTNDTHIEFRGLLLVLLDRLKRVLDILVFQDTKSFNNGDEEKSLFNEVVDKLRLYGYGLLLVICPSCGRRIPTGTTQQLPLKPLSPQSFLRQSSISKGRLSVYQVLRN</sequence>
<reference evidence="2" key="2">
    <citation type="submission" date="2015-01" db="EMBL/GenBank/DDBJ databases">
        <title>Evolutionary Origins and Diversification of the Mycorrhizal Mutualists.</title>
        <authorList>
            <consortium name="DOE Joint Genome Institute"/>
            <consortium name="Mycorrhizal Genomics Consortium"/>
            <person name="Kohler A."/>
            <person name="Kuo A."/>
            <person name="Nagy L.G."/>
            <person name="Floudas D."/>
            <person name="Copeland A."/>
            <person name="Barry K.W."/>
            <person name="Cichocki N."/>
            <person name="Veneault-Fourrey C."/>
            <person name="LaButti K."/>
            <person name="Lindquist E.A."/>
            <person name="Lipzen A."/>
            <person name="Lundell T."/>
            <person name="Morin E."/>
            <person name="Murat C."/>
            <person name="Riley R."/>
            <person name="Ohm R."/>
            <person name="Sun H."/>
            <person name="Tunlid A."/>
            <person name="Henrissat B."/>
            <person name="Grigoriev I.V."/>
            <person name="Hibbett D.S."/>
            <person name="Martin F."/>
        </authorList>
    </citation>
    <scope>NUCLEOTIDE SEQUENCE [LARGE SCALE GENOMIC DNA]</scope>
    <source>
        <strain evidence="2">LaAM-08-1</strain>
    </source>
</reference>
<dbReference type="HOGENOM" id="CLU_1294604_0_0_1"/>
<dbReference type="Proteomes" id="UP000054477">
    <property type="component" value="Unassembled WGS sequence"/>
</dbReference>
<evidence type="ECO:0000313" key="2">
    <source>
        <dbReference type="Proteomes" id="UP000054477"/>
    </source>
</evidence>
<protein>
    <submittedName>
        <fullName evidence="1">Uncharacterized protein</fullName>
    </submittedName>
</protein>
<name>A0A0C9WZH3_9AGAR</name>
<keyword evidence="2" id="KW-1185">Reference proteome</keyword>
<organism evidence="1 2">
    <name type="scientific">Laccaria amethystina LaAM-08-1</name>
    <dbReference type="NCBI Taxonomy" id="1095629"/>
    <lineage>
        <taxon>Eukaryota</taxon>
        <taxon>Fungi</taxon>
        <taxon>Dikarya</taxon>
        <taxon>Basidiomycota</taxon>
        <taxon>Agaricomycotina</taxon>
        <taxon>Agaricomycetes</taxon>
        <taxon>Agaricomycetidae</taxon>
        <taxon>Agaricales</taxon>
        <taxon>Agaricineae</taxon>
        <taxon>Hydnangiaceae</taxon>
        <taxon>Laccaria</taxon>
    </lineage>
</organism>
<accession>A0A0C9WZH3</accession>
<proteinExistence type="predicted"/>
<dbReference type="AlphaFoldDB" id="A0A0C9WZH3"/>
<dbReference type="EMBL" id="KN839430">
    <property type="protein sequence ID" value="KIJ89792.1"/>
    <property type="molecule type" value="Genomic_DNA"/>
</dbReference>
<reference evidence="1 2" key="1">
    <citation type="submission" date="2014-04" db="EMBL/GenBank/DDBJ databases">
        <authorList>
            <consortium name="DOE Joint Genome Institute"/>
            <person name="Kuo A."/>
            <person name="Kohler A."/>
            <person name="Nagy L.G."/>
            <person name="Floudas D."/>
            <person name="Copeland A."/>
            <person name="Barry K.W."/>
            <person name="Cichocki N."/>
            <person name="Veneault-Fourrey C."/>
            <person name="LaButti K."/>
            <person name="Lindquist E.A."/>
            <person name="Lipzen A."/>
            <person name="Lundell T."/>
            <person name="Morin E."/>
            <person name="Murat C."/>
            <person name="Sun H."/>
            <person name="Tunlid A."/>
            <person name="Henrissat B."/>
            <person name="Grigoriev I.V."/>
            <person name="Hibbett D.S."/>
            <person name="Martin F."/>
            <person name="Nordberg H.P."/>
            <person name="Cantor M.N."/>
            <person name="Hua S.X."/>
        </authorList>
    </citation>
    <scope>NUCLEOTIDE SEQUENCE [LARGE SCALE GENOMIC DNA]</scope>
    <source>
        <strain evidence="1 2">LaAM-08-1</strain>
    </source>
</reference>
<gene>
    <name evidence="1" type="ORF">K443DRAFT_603125</name>
</gene>